<evidence type="ECO:0000313" key="1">
    <source>
        <dbReference type="EMBL" id="PTX63917.1"/>
    </source>
</evidence>
<dbReference type="Proteomes" id="UP000244090">
    <property type="component" value="Unassembled WGS sequence"/>
</dbReference>
<dbReference type="AlphaFoldDB" id="A0A2T6C6K0"/>
<proteinExistence type="predicted"/>
<dbReference type="EMBL" id="QBKT01000001">
    <property type="protein sequence ID" value="PTX63917.1"/>
    <property type="molecule type" value="Genomic_DNA"/>
</dbReference>
<evidence type="ECO:0000313" key="2">
    <source>
        <dbReference type="Proteomes" id="UP000244090"/>
    </source>
</evidence>
<keyword evidence="2" id="KW-1185">Reference proteome</keyword>
<comment type="caution">
    <text evidence="1">The sequence shown here is derived from an EMBL/GenBank/DDBJ whole genome shotgun (WGS) entry which is preliminary data.</text>
</comment>
<dbReference type="RefSeq" id="WP_108113276.1">
    <property type="nucleotide sequence ID" value="NZ_QBKT01000001.1"/>
</dbReference>
<organism evidence="1 2">
    <name type="scientific">Kordia periserrulae</name>
    <dbReference type="NCBI Taxonomy" id="701523"/>
    <lineage>
        <taxon>Bacteria</taxon>
        <taxon>Pseudomonadati</taxon>
        <taxon>Bacteroidota</taxon>
        <taxon>Flavobacteriia</taxon>
        <taxon>Flavobacteriales</taxon>
        <taxon>Flavobacteriaceae</taxon>
        <taxon>Kordia</taxon>
    </lineage>
</organism>
<protein>
    <submittedName>
        <fullName evidence="1">Uncharacterized protein</fullName>
    </submittedName>
</protein>
<name>A0A2T6C6K0_9FLAO</name>
<sequence>MKKKNLTTLQLNKIAISNFKSLKGGYEETFIAMCNQDTELGDCEDTMNCETQGGYACGETIGAFCGFRTYEAESCGCY</sequence>
<accession>A0A2T6C6K0</accession>
<reference evidence="1 2" key="1">
    <citation type="submission" date="2018-04" db="EMBL/GenBank/DDBJ databases">
        <title>Genomic Encyclopedia of Archaeal and Bacterial Type Strains, Phase II (KMG-II): from individual species to whole genera.</title>
        <authorList>
            <person name="Goeker M."/>
        </authorList>
    </citation>
    <scope>NUCLEOTIDE SEQUENCE [LARGE SCALE GENOMIC DNA]</scope>
    <source>
        <strain evidence="1 2">DSM 25731</strain>
    </source>
</reference>
<dbReference type="OrthoDB" id="1454644at2"/>
<gene>
    <name evidence="1" type="ORF">C8N46_101526</name>
</gene>